<keyword evidence="3" id="KW-1185">Reference proteome</keyword>
<dbReference type="Proteomes" id="UP000198929">
    <property type="component" value="Unassembled WGS sequence"/>
</dbReference>
<evidence type="ECO:0000313" key="3">
    <source>
        <dbReference type="Proteomes" id="UP000198929"/>
    </source>
</evidence>
<proteinExistence type="predicted"/>
<dbReference type="InterPro" id="IPR001173">
    <property type="entry name" value="Glyco_trans_2-like"/>
</dbReference>
<feature type="domain" description="Glycosyltransferase 2-like" evidence="1">
    <location>
        <begin position="44"/>
        <end position="141"/>
    </location>
</feature>
<dbReference type="EMBL" id="FOGQ01000007">
    <property type="protein sequence ID" value="SES04728.1"/>
    <property type="molecule type" value="Genomic_DNA"/>
</dbReference>
<evidence type="ECO:0000313" key="2">
    <source>
        <dbReference type="EMBL" id="SES04728.1"/>
    </source>
</evidence>
<dbReference type="InterPro" id="IPR050834">
    <property type="entry name" value="Glycosyltransf_2"/>
</dbReference>
<dbReference type="GO" id="GO:0016740">
    <property type="term" value="F:transferase activity"/>
    <property type="evidence" value="ECO:0007669"/>
    <property type="project" value="UniProtKB-KW"/>
</dbReference>
<dbReference type="PANTHER" id="PTHR43685">
    <property type="entry name" value="GLYCOSYLTRANSFERASE"/>
    <property type="match status" value="1"/>
</dbReference>
<dbReference type="Gene3D" id="3.90.550.10">
    <property type="entry name" value="Spore Coat Polysaccharide Biosynthesis Protein SpsA, Chain A"/>
    <property type="match status" value="1"/>
</dbReference>
<dbReference type="CDD" id="cd00761">
    <property type="entry name" value="Glyco_tranf_GTA_type"/>
    <property type="match status" value="1"/>
</dbReference>
<reference evidence="3" key="1">
    <citation type="submission" date="2016-10" db="EMBL/GenBank/DDBJ databases">
        <authorList>
            <person name="Varghese N."/>
            <person name="Submissions S."/>
        </authorList>
    </citation>
    <scope>NUCLEOTIDE SEQUENCE [LARGE SCALE GENOMIC DNA]</scope>
    <source>
        <strain evidence="3">DSM 20524</strain>
    </source>
</reference>
<sequence>MLNTRGPLIDEAWLGLGWCVTELRVGCLYSGIVVVMPSAPRRISVVIPCYNDAKLLQRALNSFANQDVLADEIIVVDNNCTDSSAQVAASFPRVRVVREPRQGITWAAACGYSHAQGDLIVRTDADVVVPPDHIRRVHQVWDLIERQSCAAADKTVVAVTGTACFDLAGGLGRAISALYLGAYYYTTGSALGHYPIYGTNCVIQTQWWHSIKDNIDLADTAVHDDLHLSFAVRDDETVWYQPDLSVDMDARAVRGISQLKHRFQRGFHTMNTNFRSNPPHRRLQRRGKIVSR</sequence>
<dbReference type="AlphaFoldDB" id="A0A1H9U684"/>
<evidence type="ECO:0000259" key="1">
    <source>
        <dbReference type="Pfam" id="PF00535"/>
    </source>
</evidence>
<keyword evidence="2" id="KW-0808">Transferase</keyword>
<dbReference type="InterPro" id="IPR029044">
    <property type="entry name" value="Nucleotide-diphossugar_trans"/>
</dbReference>
<accession>A0A1H9U684</accession>
<dbReference type="SUPFAM" id="SSF53448">
    <property type="entry name" value="Nucleotide-diphospho-sugar transferases"/>
    <property type="match status" value="1"/>
</dbReference>
<organism evidence="2 3">
    <name type="scientific">Corynebacterium cystitidis DSM 20524</name>
    <dbReference type="NCBI Taxonomy" id="1121357"/>
    <lineage>
        <taxon>Bacteria</taxon>
        <taxon>Bacillati</taxon>
        <taxon>Actinomycetota</taxon>
        <taxon>Actinomycetes</taxon>
        <taxon>Mycobacteriales</taxon>
        <taxon>Corynebacteriaceae</taxon>
        <taxon>Corynebacterium</taxon>
    </lineage>
</organism>
<gene>
    <name evidence="2" type="ORF">SAMN05661109_01675</name>
</gene>
<dbReference type="STRING" id="1121357.SAMN05661109_01675"/>
<dbReference type="Pfam" id="PF00535">
    <property type="entry name" value="Glycos_transf_2"/>
    <property type="match status" value="1"/>
</dbReference>
<protein>
    <submittedName>
        <fullName evidence="2">Glycosyl transferase family 2</fullName>
    </submittedName>
</protein>
<name>A0A1H9U684_9CORY</name>
<dbReference type="PANTHER" id="PTHR43685:SF2">
    <property type="entry name" value="GLYCOSYLTRANSFERASE 2-LIKE DOMAIN-CONTAINING PROTEIN"/>
    <property type="match status" value="1"/>
</dbReference>